<accession>A0A840C2L7</accession>
<dbReference type="NCBIfam" id="TIGR00711">
    <property type="entry name" value="efflux_EmrB"/>
    <property type="match status" value="1"/>
</dbReference>
<dbReference type="PRINTS" id="PR01035">
    <property type="entry name" value="TCRTETA"/>
</dbReference>
<keyword evidence="7 8" id="KW-0472">Membrane</keyword>
<dbReference type="GO" id="GO:0005886">
    <property type="term" value="C:plasma membrane"/>
    <property type="evidence" value="ECO:0007669"/>
    <property type="project" value="UniProtKB-SubCell"/>
</dbReference>
<dbReference type="GO" id="GO:0022857">
    <property type="term" value="F:transmembrane transporter activity"/>
    <property type="evidence" value="ECO:0007669"/>
    <property type="project" value="InterPro"/>
</dbReference>
<feature type="domain" description="Major facilitator superfamily (MFS) profile" evidence="9">
    <location>
        <begin position="23"/>
        <end position="508"/>
    </location>
</feature>
<dbReference type="InterPro" id="IPR001958">
    <property type="entry name" value="Tet-R_TetA/multi-R_MdtG-like"/>
</dbReference>
<evidence type="ECO:0000256" key="5">
    <source>
        <dbReference type="ARBA" id="ARBA00022692"/>
    </source>
</evidence>
<evidence type="ECO:0000313" key="10">
    <source>
        <dbReference type="EMBL" id="MBB4019420.1"/>
    </source>
</evidence>
<dbReference type="Proteomes" id="UP000577362">
    <property type="component" value="Unassembled WGS sequence"/>
</dbReference>
<evidence type="ECO:0000256" key="4">
    <source>
        <dbReference type="ARBA" id="ARBA00022475"/>
    </source>
</evidence>
<dbReference type="InterPro" id="IPR011701">
    <property type="entry name" value="MFS"/>
</dbReference>
<evidence type="ECO:0000256" key="2">
    <source>
        <dbReference type="ARBA" id="ARBA00008537"/>
    </source>
</evidence>
<evidence type="ECO:0000256" key="8">
    <source>
        <dbReference type="SAM" id="Phobius"/>
    </source>
</evidence>
<name>A0A840C2L7_9HYPH</name>
<dbReference type="Pfam" id="PF07690">
    <property type="entry name" value="MFS_1"/>
    <property type="match status" value="1"/>
</dbReference>
<feature type="transmembrane region" description="Helical" evidence="8">
    <location>
        <begin position="175"/>
        <end position="196"/>
    </location>
</feature>
<comment type="caution">
    <text evidence="10">The sequence shown here is derived from an EMBL/GenBank/DDBJ whole genome shotgun (WGS) entry which is preliminary data.</text>
</comment>
<feature type="transmembrane region" description="Helical" evidence="8">
    <location>
        <begin position="281"/>
        <end position="302"/>
    </location>
</feature>
<dbReference type="Gene3D" id="1.20.1250.20">
    <property type="entry name" value="MFS general substrate transporter like domains"/>
    <property type="match status" value="1"/>
</dbReference>
<dbReference type="RefSeq" id="WP_183318206.1">
    <property type="nucleotide sequence ID" value="NZ_JACIEN010000007.1"/>
</dbReference>
<evidence type="ECO:0000256" key="7">
    <source>
        <dbReference type="ARBA" id="ARBA00023136"/>
    </source>
</evidence>
<dbReference type="InterPro" id="IPR036259">
    <property type="entry name" value="MFS_trans_sf"/>
</dbReference>
<dbReference type="AlphaFoldDB" id="A0A840C2L7"/>
<dbReference type="PANTHER" id="PTHR42718:SF9">
    <property type="entry name" value="MAJOR FACILITATOR SUPERFAMILY MULTIDRUG TRANSPORTER MFSC"/>
    <property type="match status" value="1"/>
</dbReference>
<keyword evidence="5 8" id="KW-0812">Transmembrane</keyword>
<comment type="similarity">
    <text evidence="2">Belongs to the major facilitator superfamily. EmrB family.</text>
</comment>
<feature type="transmembrane region" description="Helical" evidence="8">
    <location>
        <begin position="374"/>
        <end position="398"/>
    </location>
</feature>
<sequence>MSATASPTSAAPAEDAGRHRGIVTLCAMIATLMQALDATIANVALPYMQGSLSATSDQITWVLTSYIVAAAIMTSPVGWLASRFGRKRFFIVCLVGFTGASMLCGLADSLSQMVVFRLLQGVFGAALVPLSQATMLDIYSAEQRGSAMAIWGMGVMVGPILGPTLGGYLTDAYNWRWVFYVNLPFGIAAVAGLALFLKDTERNASLRFDWLGFAVLSLGIGALQLMLDRGEQKDWFSSTEIVVETVLAGLGIYLFIVHLFTAKKPFIPPRIFNDRNFLSGLMLMFAIGMILLASSALLAPYLQTLGGYPVATAGLLMAPRGVGTMIAMMVAGRLSSRVDPRLIMLTGILMLAYSLWDMSYWTPDVSATTLTVTTVLQGFGLGFVFIPLQVVAFATLAPDLRTDATALFSLVRNIGSAIGISVMAFMLAQNTQTVHATLAEHITPFNRLLQTGAAREYWNIGTTQGLSLIDQVVNRQAAIVAYADDFKLMLLITLPTVLLLLMMRRPGATAAKGEPGHAVMD</sequence>
<feature type="transmembrane region" description="Helical" evidence="8">
    <location>
        <begin position="342"/>
        <end position="362"/>
    </location>
</feature>
<feature type="transmembrane region" description="Helical" evidence="8">
    <location>
        <begin position="410"/>
        <end position="428"/>
    </location>
</feature>
<proteinExistence type="inferred from homology"/>
<reference evidence="10 11" key="1">
    <citation type="submission" date="2020-08" db="EMBL/GenBank/DDBJ databases">
        <title>Genomic Encyclopedia of Type Strains, Phase IV (KMG-IV): sequencing the most valuable type-strain genomes for metagenomic binning, comparative biology and taxonomic classification.</title>
        <authorList>
            <person name="Goeker M."/>
        </authorList>
    </citation>
    <scope>NUCLEOTIDE SEQUENCE [LARGE SCALE GENOMIC DNA]</scope>
    <source>
        <strain evidence="10 11">DSM 103737</strain>
    </source>
</reference>
<keyword evidence="4" id="KW-1003">Cell membrane</keyword>
<feature type="transmembrane region" description="Helical" evidence="8">
    <location>
        <begin position="486"/>
        <end position="503"/>
    </location>
</feature>
<keyword evidence="6 8" id="KW-1133">Transmembrane helix</keyword>
<dbReference type="PANTHER" id="PTHR42718">
    <property type="entry name" value="MAJOR FACILITATOR SUPERFAMILY MULTIDRUG TRANSPORTER MFSC"/>
    <property type="match status" value="1"/>
</dbReference>
<feature type="transmembrane region" description="Helical" evidence="8">
    <location>
        <begin position="148"/>
        <end position="169"/>
    </location>
</feature>
<keyword evidence="3" id="KW-0813">Transport</keyword>
<evidence type="ECO:0000259" key="9">
    <source>
        <dbReference type="PROSITE" id="PS50850"/>
    </source>
</evidence>
<feature type="transmembrane region" description="Helical" evidence="8">
    <location>
        <begin position="59"/>
        <end position="82"/>
    </location>
</feature>
<dbReference type="PROSITE" id="PS50850">
    <property type="entry name" value="MFS"/>
    <property type="match status" value="1"/>
</dbReference>
<gene>
    <name evidence="10" type="ORF">GGR16_004471</name>
</gene>
<feature type="transmembrane region" description="Helical" evidence="8">
    <location>
        <begin position="208"/>
        <end position="227"/>
    </location>
</feature>
<evidence type="ECO:0000256" key="1">
    <source>
        <dbReference type="ARBA" id="ARBA00004651"/>
    </source>
</evidence>
<comment type="subcellular location">
    <subcellularLocation>
        <location evidence="1">Cell membrane</location>
        <topology evidence="1">Multi-pass membrane protein</topology>
    </subcellularLocation>
</comment>
<dbReference type="InterPro" id="IPR020846">
    <property type="entry name" value="MFS_dom"/>
</dbReference>
<evidence type="ECO:0000256" key="3">
    <source>
        <dbReference type="ARBA" id="ARBA00022448"/>
    </source>
</evidence>
<dbReference type="Gene3D" id="1.20.1720.10">
    <property type="entry name" value="Multidrug resistance protein D"/>
    <property type="match status" value="1"/>
</dbReference>
<dbReference type="SUPFAM" id="SSF103473">
    <property type="entry name" value="MFS general substrate transporter"/>
    <property type="match status" value="1"/>
</dbReference>
<dbReference type="InterPro" id="IPR004638">
    <property type="entry name" value="EmrB-like"/>
</dbReference>
<protein>
    <submittedName>
        <fullName evidence="10">DHA2 family multidrug resistance protein</fullName>
    </submittedName>
</protein>
<feature type="transmembrane region" description="Helical" evidence="8">
    <location>
        <begin position="114"/>
        <end position="136"/>
    </location>
</feature>
<feature type="transmembrane region" description="Helical" evidence="8">
    <location>
        <begin position="89"/>
        <end position="108"/>
    </location>
</feature>
<feature type="transmembrane region" description="Helical" evidence="8">
    <location>
        <begin position="308"/>
        <end position="330"/>
    </location>
</feature>
<dbReference type="EMBL" id="JACIEN010000007">
    <property type="protein sequence ID" value="MBB4019420.1"/>
    <property type="molecule type" value="Genomic_DNA"/>
</dbReference>
<feature type="transmembrane region" description="Helical" evidence="8">
    <location>
        <begin position="21"/>
        <end position="47"/>
    </location>
</feature>
<evidence type="ECO:0000256" key="6">
    <source>
        <dbReference type="ARBA" id="ARBA00022989"/>
    </source>
</evidence>
<feature type="transmembrane region" description="Helical" evidence="8">
    <location>
        <begin position="239"/>
        <end position="260"/>
    </location>
</feature>
<organism evidence="10 11">
    <name type="scientific">Chelatococcus caeni</name>
    <dbReference type="NCBI Taxonomy" id="1348468"/>
    <lineage>
        <taxon>Bacteria</taxon>
        <taxon>Pseudomonadati</taxon>
        <taxon>Pseudomonadota</taxon>
        <taxon>Alphaproteobacteria</taxon>
        <taxon>Hyphomicrobiales</taxon>
        <taxon>Chelatococcaceae</taxon>
        <taxon>Chelatococcus</taxon>
    </lineage>
</organism>
<dbReference type="CDD" id="cd17503">
    <property type="entry name" value="MFS_LmrB_MDR_like"/>
    <property type="match status" value="1"/>
</dbReference>
<keyword evidence="11" id="KW-1185">Reference proteome</keyword>
<evidence type="ECO:0000313" key="11">
    <source>
        <dbReference type="Proteomes" id="UP000577362"/>
    </source>
</evidence>